<dbReference type="PANTHER" id="PTHR46268">
    <property type="entry name" value="STRESS RESPONSE PROTEIN NHAX"/>
    <property type="match status" value="1"/>
</dbReference>
<protein>
    <submittedName>
        <fullName evidence="3">Universal stress protein</fullName>
    </submittedName>
</protein>
<keyword evidence="4" id="KW-1185">Reference proteome</keyword>
<proteinExistence type="inferred from homology"/>
<dbReference type="CDD" id="cd00293">
    <property type="entry name" value="USP-like"/>
    <property type="match status" value="2"/>
</dbReference>
<feature type="domain" description="UspA" evidence="2">
    <location>
        <begin position="1"/>
        <end position="147"/>
    </location>
</feature>
<dbReference type="RefSeq" id="WP_147921016.1">
    <property type="nucleotide sequence ID" value="NZ_VRTY01000019.1"/>
</dbReference>
<dbReference type="PANTHER" id="PTHR46268:SF6">
    <property type="entry name" value="UNIVERSAL STRESS PROTEIN UP12"/>
    <property type="match status" value="1"/>
</dbReference>
<comment type="similarity">
    <text evidence="1">Belongs to the universal stress protein A family.</text>
</comment>
<evidence type="ECO:0000259" key="2">
    <source>
        <dbReference type="Pfam" id="PF00582"/>
    </source>
</evidence>
<dbReference type="Pfam" id="PF00582">
    <property type="entry name" value="Usp"/>
    <property type="match status" value="2"/>
</dbReference>
<evidence type="ECO:0000256" key="1">
    <source>
        <dbReference type="ARBA" id="ARBA00008791"/>
    </source>
</evidence>
<dbReference type="InterPro" id="IPR006015">
    <property type="entry name" value="Universal_stress_UspA"/>
</dbReference>
<dbReference type="Proteomes" id="UP000321926">
    <property type="component" value="Unassembled WGS sequence"/>
</dbReference>
<reference evidence="3 4" key="1">
    <citation type="submission" date="2019-08" db="EMBL/GenBank/DDBJ databases">
        <authorList>
            <person name="Shi S."/>
        </authorList>
    </citation>
    <scope>NUCLEOTIDE SEQUENCE [LARGE SCALE GENOMIC DNA]</scope>
    <source>
        <strain evidence="3 4">GY10130</strain>
    </source>
</reference>
<dbReference type="InterPro" id="IPR006016">
    <property type="entry name" value="UspA"/>
</dbReference>
<name>A0A5C8KAD2_9BACT</name>
<dbReference type="PRINTS" id="PR01438">
    <property type="entry name" value="UNVRSLSTRESS"/>
</dbReference>
<organism evidence="3 4">
    <name type="scientific">Pontibacter qinzhouensis</name>
    <dbReference type="NCBI Taxonomy" id="2603253"/>
    <lineage>
        <taxon>Bacteria</taxon>
        <taxon>Pseudomonadati</taxon>
        <taxon>Bacteroidota</taxon>
        <taxon>Cytophagia</taxon>
        <taxon>Cytophagales</taxon>
        <taxon>Hymenobacteraceae</taxon>
        <taxon>Pontibacter</taxon>
    </lineage>
</organism>
<sequence length="283" mass="31407">MKKILCPTDFSKTASKAVEYAAAIAGRAGAHLTLMHVVHLPVVDTSETALIASELLQDQIRDASEKMQALLYDIEQQYEANRGAFTCDFIVKESLLTDIAEHLTSREGYDLVVMGTTGGGSALEELLIGSNAEAVINQVRCPVLTIPASATQPDISKIVYASDYVEDDKFALQQVLELARLFNATVDVIHVVKEATPESKTKSQRFWEELQQAYPQSPLQFQEVVSRHRQDGIKAYYNESGASLVAILRKDKGFFEELFSRSLAEKMTYKADVPLLVLHTLKH</sequence>
<dbReference type="OrthoDB" id="1522603at2"/>
<comment type="caution">
    <text evidence="3">The sequence shown here is derived from an EMBL/GenBank/DDBJ whole genome shotgun (WGS) entry which is preliminary data.</text>
</comment>
<evidence type="ECO:0000313" key="4">
    <source>
        <dbReference type="Proteomes" id="UP000321926"/>
    </source>
</evidence>
<dbReference type="SUPFAM" id="SSF52402">
    <property type="entry name" value="Adenine nucleotide alpha hydrolases-like"/>
    <property type="match status" value="2"/>
</dbReference>
<dbReference type="Gene3D" id="3.40.50.12370">
    <property type="match status" value="1"/>
</dbReference>
<feature type="domain" description="UspA" evidence="2">
    <location>
        <begin position="157"/>
        <end position="279"/>
    </location>
</feature>
<dbReference type="EMBL" id="VRTY01000019">
    <property type="protein sequence ID" value="TXK49117.1"/>
    <property type="molecule type" value="Genomic_DNA"/>
</dbReference>
<dbReference type="AlphaFoldDB" id="A0A5C8KAD2"/>
<gene>
    <name evidence="3" type="ORF">FVR03_06965</name>
</gene>
<accession>A0A5C8KAD2</accession>
<evidence type="ECO:0000313" key="3">
    <source>
        <dbReference type="EMBL" id="TXK49117.1"/>
    </source>
</evidence>